<protein>
    <submittedName>
        <fullName evidence="2">Uncharacterized protein</fullName>
    </submittedName>
</protein>
<accession>A0AA38CA47</accession>
<sequence>VVLLSLSALAQLAVPGNVFADLTPSGDIPSSSLQHSSQLGYQTENQVTPCPMDCFRQL</sequence>
<reference evidence="2 3" key="1">
    <citation type="journal article" date="2021" name="Nat. Plants">
        <title>The Taxus genome provides insights into paclitaxel biosynthesis.</title>
        <authorList>
            <person name="Xiong X."/>
            <person name="Gou J."/>
            <person name="Liao Q."/>
            <person name="Li Y."/>
            <person name="Zhou Q."/>
            <person name="Bi G."/>
            <person name="Li C."/>
            <person name="Du R."/>
            <person name="Wang X."/>
            <person name="Sun T."/>
            <person name="Guo L."/>
            <person name="Liang H."/>
            <person name="Lu P."/>
            <person name="Wu Y."/>
            <person name="Zhang Z."/>
            <person name="Ro D.K."/>
            <person name="Shang Y."/>
            <person name="Huang S."/>
            <person name="Yan J."/>
        </authorList>
    </citation>
    <scope>NUCLEOTIDE SEQUENCE [LARGE SCALE GENOMIC DNA]</scope>
    <source>
        <strain evidence="2">Ta-2019</strain>
    </source>
</reference>
<dbReference type="Proteomes" id="UP000824469">
    <property type="component" value="Unassembled WGS sequence"/>
</dbReference>
<keyword evidence="3" id="KW-1185">Reference proteome</keyword>
<evidence type="ECO:0000256" key="1">
    <source>
        <dbReference type="SAM" id="SignalP"/>
    </source>
</evidence>
<evidence type="ECO:0000313" key="2">
    <source>
        <dbReference type="EMBL" id="KAH9292458.1"/>
    </source>
</evidence>
<feature type="non-terminal residue" evidence="2">
    <location>
        <position position="58"/>
    </location>
</feature>
<evidence type="ECO:0000313" key="3">
    <source>
        <dbReference type="Proteomes" id="UP000824469"/>
    </source>
</evidence>
<proteinExistence type="predicted"/>
<dbReference type="EMBL" id="JAHRHJ020003133">
    <property type="protein sequence ID" value="KAH9292458.1"/>
    <property type="molecule type" value="Genomic_DNA"/>
</dbReference>
<gene>
    <name evidence="2" type="ORF">KI387_042356</name>
</gene>
<comment type="caution">
    <text evidence="2">The sequence shown here is derived from an EMBL/GenBank/DDBJ whole genome shotgun (WGS) entry which is preliminary data.</text>
</comment>
<organism evidence="2 3">
    <name type="scientific">Taxus chinensis</name>
    <name type="common">Chinese yew</name>
    <name type="synonym">Taxus wallichiana var. chinensis</name>
    <dbReference type="NCBI Taxonomy" id="29808"/>
    <lineage>
        <taxon>Eukaryota</taxon>
        <taxon>Viridiplantae</taxon>
        <taxon>Streptophyta</taxon>
        <taxon>Embryophyta</taxon>
        <taxon>Tracheophyta</taxon>
        <taxon>Spermatophyta</taxon>
        <taxon>Pinopsida</taxon>
        <taxon>Pinidae</taxon>
        <taxon>Conifers II</taxon>
        <taxon>Cupressales</taxon>
        <taxon>Taxaceae</taxon>
        <taxon>Taxus</taxon>
    </lineage>
</organism>
<keyword evidence="1" id="KW-0732">Signal</keyword>
<feature type="signal peptide" evidence="1">
    <location>
        <begin position="1"/>
        <end position="20"/>
    </location>
</feature>
<dbReference type="AlphaFoldDB" id="A0AA38CA47"/>
<name>A0AA38CA47_TAXCH</name>
<feature type="non-terminal residue" evidence="2">
    <location>
        <position position="1"/>
    </location>
</feature>
<feature type="chain" id="PRO_5041424048" evidence="1">
    <location>
        <begin position="21"/>
        <end position="58"/>
    </location>
</feature>